<dbReference type="Proteomes" id="UP000595140">
    <property type="component" value="Unassembled WGS sequence"/>
</dbReference>
<sequence>MAPANPETWTHEPSIIKEDELREMVVLLGKAFQVHHPDAVGGISLSYNPNPQKYMVMQYHSVENGFRLPLHGEPSPERSKASPAIESGPAGSSSGVQTLGDFTALAIRKPTVALEAVPISAIPGLRRPIPPLSTSLGTQNTTPVAAPGGFELPNPDSLDHQADKLSDQAPLKKPAAQSQPEASNTSPQTATAPPEVEKEVEGQKEPEISSTIEKEVDAQTELETPPLKENEVEEQRATGAPPEMKREPEKQSEPEGQCSTATPPAFNVPIQRKFTPQTYPAFKEGWAGFSRGFASHGTIQANLEKMKESLKEPTIPQARPNLLALNALYSMEQAQQSLLTLTKEYLGGALGNYRAVVALKEKELAARALQQKVDSLEQLAQALQEENARLKENCSTELAAERSRVQSLQEQIAAYQRGTQDLEMQFDRFRAQISILESKASASEDKEAKYEGSRLNELALKHMEARRLTLEKLGKERQTASELQSRMGELEKAIAAHQEEVVTLTARAEALYEEGKFDMQHCIYEAVWSGLPAHRSLDDFISYYGLPLPLSPPDSRRRTILISPNRHQRVLLRIPACFLTVPGRKFLLAVWARPVRKRDAIPTQELPGWSQMGPANRLMHLSGEKLWSNIGNPQPLRSPIAWSFTSFNCIHHFPTILSPFTINGKGWFAAGSSLSDFFTMASKSQSKVFIDLTHSGTSSSSDDDLSASPAQSNDLAGLSPDEFSRLYPAPRLPAPSPPSPPRLPSGG</sequence>
<proteinExistence type="predicted"/>
<evidence type="ECO:0000313" key="4">
    <source>
        <dbReference type="Proteomes" id="UP000595140"/>
    </source>
</evidence>
<protein>
    <submittedName>
        <fullName evidence="3">Uncharacterized protein</fullName>
    </submittedName>
</protein>
<feature type="coiled-coil region" evidence="1">
    <location>
        <begin position="359"/>
        <end position="425"/>
    </location>
</feature>
<feature type="compositionally biased region" description="Polar residues" evidence="2">
    <location>
        <begin position="132"/>
        <end position="143"/>
    </location>
</feature>
<feature type="coiled-coil region" evidence="1">
    <location>
        <begin position="473"/>
        <end position="514"/>
    </location>
</feature>
<feature type="compositionally biased region" description="Basic and acidic residues" evidence="2">
    <location>
        <begin position="157"/>
        <end position="166"/>
    </location>
</feature>
<evidence type="ECO:0000256" key="2">
    <source>
        <dbReference type="SAM" id="MobiDB-lite"/>
    </source>
</evidence>
<dbReference type="EMBL" id="OOIL02006839">
    <property type="protein sequence ID" value="VFR02662.1"/>
    <property type="molecule type" value="Genomic_DNA"/>
</dbReference>
<keyword evidence="1" id="KW-0175">Coiled coil</keyword>
<name>A0A484NM87_9ASTE</name>
<dbReference type="AlphaFoldDB" id="A0A484NM87"/>
<feature type="region of interest" description="Disordered" evidence="2">
    <location>
        <begin position="123"/>
        <end position="266"/>
    </location>
</feature>
<feature type="compositionally biased region" description="Basic and acidic residues" evidence="2">
    <location>
        <begin position="226"/>
        <end position="236"/>
    </location>
</feature>
<feature type="compositionally biased region" description="Low complexity" evidence="2">
    <location>
        <begin position="697"/>
        <end position="712"/>
    </location>
</feature>
<gene>
    <name evidence="3" type="ORF">CCAM_LOCUS44437</name>
</gene>
<keyword evidence="4" id="KW-1185">Reference proteome</keyword>
<feature type="compositionally biased region" description="Polar residues" evidence="2">
    <location>
        <begin position="176"/>
        <end position="191"/>
    </location>
</feature>
<dbReference type="OrthoDB" id="671678at2759"/>
<accession>A0A484NM87</accession>
<feature type="region of interest" description="Disordered" evidence="2">
    <location>
        <begin position="67"/>
        <end position="95"/>
    </location>
</feature>
<feature type="compositionally biased region" description="Pro residues" evidence="2">
    <location>
        <begin position="730"/>
        <end position="747"/>
    </location>
</feature>
<organism evidence="3 4">
    <name type="scientific">Cuscuta campestris</name>
    <dbReference type="NCBI Taxonomy" id="132261"/>
    <lineage>
        <taxon>Eukaryota</taxon>
        <taxon>Viridiplantae</taxon>
        <taxon>Streptophyta</taxon>
        <taxon>Embryophyta</taxon>
        <taxon>Tracheophyta</taxon>
        <taxon>Spermatophyta</taxon>
        <taxon>Magnoliopsida</taxon>
        <taxon>eudicotyledons</taxon>
        <taxon>Gunneridae</taxon>
        <taxon>Pentapetalae</taxon>
        <taxon>asterids</taxon>
        <taxon>lamiids</taxon>
        <taxon>Solanales</taxon>
        <taxon>Convolvulaceae</taxon>
        <taxon>Cuscuteae</taxon>
        <taxon>Cuscuta</taxon>
        <taxon>Cuscuta subgen. Grammica</taxon>
        <taxon>Cuscuta sect. Cleistogrammica</taxon>
    </lineage>
</organism>
<evidence type="ECO:0000313" key="3">
    <source>
        <dbReference type="EMBL" id="VFR02662.1"/>
    </source>
</evidence>
<evidence type="ECO:0000256" key="1">
    <source>
        <dbReference type="SAM" id="Coils"/>
    </source>
</evidence>
<feature type="region of interest" description="Disordered" evidence="2">
    <location>
        <begin position="697"/>
        <end position="747"/>
    </location>
</feature>
<reference evidence="3 4" key="1">
    <citation type="submission" date="2018-04" db="EMBL/GenBank/DDBJ databases">
        <authorList>
            <person name="Vogel A."/>
        </authorList>
    </citation>
    <scope>NUCLEOTIDE SEQUENCE [LARGE SCALE GENOMIC DNA]</scope>
</reference>
<feature type="compositionally biased region" description="Basic and acidic residues" evidence="2">
    <location>
        <begin position="195"/>
        <end position="217"/>
    </location>
</feature>
<feature type="compositionally biased region" description="Basic and acidic residues" evidence="2">
    <location>
        <begin position="243"/>
        <end position="253"/>
    </location>
</feature>